<name>A0ACC1Y2S5_MELAZ</name>
<organism evidence="1 2">
    <name type="scientific">Melia azedarach</name>
    <name type="common">Chinaberry tree</name>
    <dbReference type="NCBI Taxonomy" id="155640"/>
    <lineage>
        <taxon>Eukaryota</taxon>
        <taxon>Viridiplantae</taxon>
        <taxon>Streptophyta</taxon>
        <taxon>Embryophyta</taxon>
        <taxon>Tracheophyta</taxon>
        <taxon>Spermatophyta</taxon>
        <taxon>Magnoliopsida</taxon>
        <taxon>eudicotyledons</taxon>
        <taxon>Gunneridae</taxon>
        <taxon>Pentapetalae</taxon>
        <taxon>rosids</taxon>
        <taxon>malvids</taxon>
        <taxon>Sapindales</taxon>
        <taxon>Meliaceae</taxon>
        <taxon>Melia</taxon>
    </lineage>
</organism>
<evidence type="ECO:0000313" key="2">
    <source>
        <dbReference type="Proteomes" id="UP001164539"/>
    </source>
</evidence>
<dbReference type="EMBL" id="CM051399">
    <property type="protein sequence ID" value="KAJ4717458.1"/>
    <property type="molecule type" value="Genomic_DNA"/>
</dbReference>
<sequence length="115" mass="12627">MEIVLEEIASVIAKHKASSAVESKTTLMSSKSDVPVLAKKSFASILSAIADDLPTHPSQLPPPRYKGDQVVIKIDQKEYNKRMGLSKSNIIGRLILKRSFEPIKVDDLKAGLNKL</sequence>
<protein>
    <submittedName>
        <fullName evidence="1">Pectin acetylesterase</fullName>
    </submittedName>
</protein>
<keyword evidence="2" id="KW-1185">Reference proteome</keyword>
<gene>
    <name evidence="1" type="ORF">OWV82_012333</name>
</gene>
<dbReference type="Proteomes" id="UP001164539">
    <property type="component" value="Chromosome 6"/>
</dbReference>
<proteinExistence type="predicted"/>
<comment type="caution">
    <text evidence="1">The sequence shown here is derived from an EMBL/GenBank/DDBJ whole genome shotgun (WGS) entry which is preliminary data.</text>
</comment>
<evidence type="ECO:0000313" key="1">
    <source>
        <dbReference type="EMBL" id="KAJ4717458.1"/>
    </source>
</evidence>
<reference evidence="1 2" key="1">
    <citation type="journal article" date="2023" name="Science">
        <title>Complex scaffold remodeling in plant triterpene biosynthesis.</title>
        <authorList>
            <person name="De La Pena R."/>
            <person name="Hodgson H."/>
            <person name="Liu J.C."/>
            <person name="Stephenson M.J."/>
            <person name="Martin A.C."/>
            <person name="Owen C."/>
            <person name="Harkess A."/>
            <person name="Leebens-Mack J."/>
            <person name="Jimenez L.E."/>
            <person name="Osbourn A."/>
            <person name="Sattely E.S."/>
        </authorList>
    </citation>
    <scope>NUCLEOTIDE SEQUENCE [LARGE SCALE GENOMIC DNA]</scope>
    <source>
        <strain evidence="2">cv. JPN11</strain>
        <tissue evidence="1">Leaf</tissue>
    </source>
</reference>
<accession>A0ACC1Y2S5</accession>